<feature type="compositionally biased region" description="Low complexity" evidence="1">
    <location>
        <begin position="189"/>
        <end position="209"/>
    </location>
</feature>
<reference evidence="4" key="1">
    <citation type="journal article" date="2020" name="Stud. Mycol.">
        <title>101 Dothideomycetes genomes: a test case for predicting lifestyles and emergence of pathogens.</title>
        <authorList>
            <person name="Haridas S."/>
            <person name="Albert R."/>
            <person name="Binder M."/>
            <person name="Bloem J."/>
            <person name="Labutti K."/>
            <person name="Salamov A."/>
            <person name="Andreopoulos B."/>
            <person name="Baker S."/>
            <person name="Barry K."/>
            <person name="Bills G."/>
            <person name="Bluhm B."/>
            <person name="Cannon C."/>
            <person name="Castanera R."/>
            <person name="Culley D."/>
            <person name="Daum C."/>
            <person name="Ezra D."/>
            <person name="Gonzalez J."/>
            <person name="Henrissat B."/>
            <person name="Kuo A."/>
            <person name="Liang C."/>
            <person name="Lipzen A."/>
            <person name="Lutzoni F."/>
            <person name="Magnuson J."/>
            <person name="Mondo S."/>
            <person name="Nolan M."/>
            <person name="Ohm R."/>
            <person name="Pangilinan J."/>
            <person name="Park H.-J."/>
            <person name="Ramirez L."/>
            <person name="Alfaro M."/>
            <person name="Sun H."/>
            <person name="Tritt A."/>
            <person name="Yoshinaga Y."/>
            <person name="Zwiers L.-H."/>
            <person name="Turgeon B."/>
            <person name="Goodwin S."/>
            <person name="Spatafora J."/>
            <person name="Crous P."/>
            <person name="Grigoriev I."/>
        </authorList>
    </citation>
    <scope>NUCLEOTIDE SEQUENCE</scope>
    <source>
        <strain evidence="4">CBS 122681</strain>
    </source>
</reference>
<feature type="chain" id="PRO_5025519519" evidence="3">
    <location>
        <begin position="19"/>
        <end position="236"/>
    </location>
</feature>
<keyword evidence="2" id="KW-1133">Transmembrane helix</keyword>
<evidence type="ECO:0000256" key="1">
    <source>
        <dbReference type="SAM" id="MobiDB-lite"/>
    </source>
</evidence>
<evidence type="ECO:0000313" key="5">
    <source>
        <dbReference type="Proteomes" id="UP000799324"/>
    </source>
</evidence>
<keyword evidence="2" id="KW-0472">Membrane</keyword>
<dbReference type="CDD" id="cd00920">
    <property type="entry name" value="Cupredoxin"/>
    <property type="match status" value="1"/>
</dbReference>
<dbReference type="OrthoDB" id="2331100at2759"/>
<evidence type="ECO:0000256" key="2">
    <source>
        <dbReference type="SAM" id="Phobius"/>
    </source>
</evidence>
<protein>
    <submittedName>
        <fullName evidence="4">Cupredoxin</fullName>
    </submittedName>
</protein>
<feature type="signal peptide" evidence="3">
    <location>
        <begin position="1"/>
        <end position="18"/>
    </location>
</feature>
<dbReference type="Proteomes" id="UP000799324">
    <property type="component" value="Unassembled WGS sequence"/>
</dbReference>
<dbReference type="InterPro" id="IPR008972">
    <property type="entry name" value="Cupredoxin"/>
</dbReference>
<feature type="region of interest" description="Disordered" evidence="1">
    <location>
        <begin position="176"/>
        <end position="209"/>
    </location>
</feature>
<organism evidence="4 5">
    <name type="scientific">Lophiostoma macrostomum CBS 122681</name>
    <dbReference type="NCBI Taxonomy" id="1314788"/>
    <lineage>
        <taxon>Eukaryota</taxon>
        <taxon>Fungi</taxon>
        <taxon>Dikarya</taxon>
        <taxon>Ascomycota</taxon>
        <taxon>Pezizomycotina</taxon>
        <taxon>Dothideomycetes</taxon>
        <taxon>Pleosporomycetidae</taxon>
        <taxon>Pleosporales</taxon>
        <taxon>Lophiostomataceae</taxon>
        <taxon>Lophiostoma</taxon>
    </lineage>
</organism>
<dbReference type="AlphaFoldDB" id="A0A6A6SSX0"/>
<dbReference type="PANTHER" id="PTHR34883">
    <property type="entry name" value="SERINE-RICH PROTEIN, PUTATIVE-RELATED-RELATED"/>
    <property type="match status" value="1"/>
</dbReference>
<evidence type="ECO:0000256" key="3">
    <source>
        <dbReference type="SAM" id="SignalP"/>
    </source>
</evidence>
<keyword evidence="5" id="KW-1185">Reference proteome</keyword>
<accession>A0A6A6SSX0</accession>
<keyword evidence="3" id="KW-0732">Signal</keyword>
<dbReference type="SUPFAM" id="SSF49503">
    <property type="entry name" value="Cupredoxins"/>
    <property type="match status" value="1"/>
</dbReference>
<feature type="transmembrane region" description="Helical" evidence="2">
    <location>
        <begin position="217"/>
        <end position="235"/>
    </location>
</feature>
<dbReference type="PANTHER" id="PTHR34883:SF15">
    <property type="entry name" value="EXTRACELLULAR SERINE-RICH PROTEIN"/>
    <property type="match status" value="1"/>
</dbReference>
<dbReference type="EMBL" id="MU004441">
    <property type="protein sequence ID" value="KAF2650875.1"/>
    <property type="molecule type" value="Genomic_DNA"/>
</dbReference>
<gene>
    <name evidence="4" type="ORF">K491DRAFT_720332</name>
</gene>
<name>A0A6A6SSX0_9PLEO</name>
<evidence type="ECO:0000313" key="4">
    <source>
        <dbReference type="EMBL" id="KAF2650875.1"/>
    </source>
</evidence>
<dbReference type="InterPro" id="IPR052953">
    <property type="entry name" value="Ser-rich/MCO-related"/>
</dbReference>
<keyword evidence="2" id="KW-0812">Transmembrane</keyword>
<sequence>MVSYTFVAALGALPLAFAQSTSSGNDNTSASSSYTAASTAISSATPTGTGTASKQTVAVGKDDLKFTPDTIKASVGDEITFEFYPKNHSVVQAAFNDPCNPSDNGIFSGFIASSSGEADKAFTITVNDTKPIWLYCATLKPSPHCAAGMVAVINAPSSGPNTLDAFRKAAVKTNTSTAPDAVSGGIVETSSNGTSPTGGTTGTTTGTPKPTGAAPSLIINSGLVAGVAFLFAGLLL</sequence>
<proteinExistence type="predicted"/>
<dbReference type="Gene3D" id="2.60.40.420">
    <property type="entry name" value="Cupredoxins - blue copper proteins"/>
    <property type="match status" value="1"/>
</dbReference>